<comment type="caution">
    <text evidence="2">The sequence shown here is derived from an EMBL/GenBank/DDBJ whole genome shotgun (WGS) entry which is preliminary data.</text>
</comment>
<reference evidence="2" key="1">
    <citation type="submission" date="2022-06" db="EMBL/GenBank/DDBJ databases">
        <title>Genome Sequence of Candolleomyces eurysporus.</title>
        <authorList>
            <person name="Buettner E."/>
        </authorList>
    </citation>
    <scope>NUCLEOTIDE SEQUENCE</scope>
    <source>
        <strain evidence="2">VTCC 930004</strain>
    </source>
</reference>
<evidence type="ECO:0000313" key="2">
    <source>
        <dbReference type="EMBL" id="KAJ2932331.1"/>
    </source>
</evidence>
<keyword evidence="1" id="KW-0175">Coiled coil</keyword>
<dbReference type="Proteomes" id="UP001140091">
    <property type="component" value="Unassembled WGS sequence"/>
</dbReference>
<accession>A0A9W8MIV9</accession>
<evidence type="ECO:0000256" key="1">
    <source>
        <dbReference type="SAM" id="Coils"/>
    </source>
</evidence>
<evidence type="ECO:0000313" key="3">
    <source>
        <dbReference type="Proteomes" id="UP001140091"/>
    </source>
</evidence>
<protein>
    <submittedName>
        <fullName evidence="2">Uncharacterized protein</fullName>
    </submittedName>
</protein>
<organism evidence="2 3">
    <name type="scientific">Candolleomyces eurysporus</name>
    <dbReference type="NCBI Taxonomy" id="2828524"/>
    <lineage>
        <taxon>Eukaryota</taxon>
        <taxon>Fungi</taxon>
        <taxon>Dikarya</taxon>
        <taxon>Basidiomycota</taxon>
        <taxon>Agaricomycotina</taxon>
        <taxon>Agaricomycetes</taxon>
        <taxon>Agaricomycetidae</taxon>
        <taxon>Agaricales</taxon>
        <taxon>Agaricineae</taxon>
        <taxon>Psathyrellaceae</taxon>
        <taxon>Candolleomyces</taxon>
    </lineage>
</organism>
<feature type="coiled-coil region" evidence="1">
    <location>
        <begin position="56"/>
        <end position="87"/>
    </location>
</feature>
<feature type="non-terminal residue" evidence="2">
    <location>
        <position position="1"/>
    </location>
</feature>
<keyword evidence="3" id="KW-1185">Reference proteome</keyword>
<name>A0A9W8MIV9_9AGAR</name>
<proteinExistence type="predicted"/>
<dbReference type="AlphaFoldDB" id="A0A9W8MIV9"/>
<dbReference type="EMBL" id="JANBPK010000774">
    <property type="protein sequence ID" value="KAJ2932331.1"/>
    <property type="molecule type" value="Genomic_DNA"/>
</dbReference>
<sequence>MALHVDKVRLVEQFTAARTAVIEKTADSSGLRAQLEKVTKDQDRAKSPHYQTEFELERVKKALQDSKTELETSKRQLEYQAQELAHRRSQPQSPLYHNMQSPLGTSPVLELAPMSVLRGARLASVMRAEQDRFVKQINSLIQQGYTSFRLSNESFAHPENMKLSRSPILNSLSCPRDDLKVEAMIQLSILSSTKEVIIKAGTE</sequence>
<gene>
    <name evidence="2" type="ORF">H1R20_g4768</name>
</gene>